<sequence>MMYSLYVEKRSLLHALDPRVKIIGTLVFGTIGLMIKDPVISPLIFFLTLLGFKILGKIDFRTQFKVMKPLIPIFILTFISWPIIVKPVEKGVLIGIAYTFRIMGITLIAFGLMMTTKQRELIRGFTKLGLPYEIGLTVLIALRYIPTLYSLAKNIMDAQRSRGLELEKGNFIERSRKMVAIVIPLLVISIKTAHELAIAMESRAFGASKKRTHLVDLKMRKSDYIALTVIVIVALLYLGIKFSLLPHLL</sequence>
<dbReference type="RefSeq" id="WP_010884245.1">
    <property type="nucleotide sequence ID" value="NZ_DUJN01000007.1"/>
</dbReference>
<proteinExistence type="predicted"/>
<evidence type="ECO:0000313" key="7">
    <source>
        <dbReference type="Proteomes" id="UP000617544"/>
    </source>
</evidence>
<reference evidence="6" key="1">
    <citation type="journal article" date="2020" name="bioRxiv">
        <title>A rank-normalized archaeal taxonomy based on genome phylogeny resolves widespread incomplete and uneven classifications.</title>
        <authorList>
            <person name="Rinke C."/>
            <person name="Chuvochina M."/>
            <person name="Mussig A.J."/>
            <person name="Chaumeil P.-A."/>
            <person name="Waite D.W."/>
            <person name="Whitman W.B."/>
            <person name="Parks D.H."/>
            <person name="Hugenholtz P."/>
        </authorList>
    </citation>
    <scope>NUCLEOTIDE SEQUENCE</scope>
    <source>
        <strain evidence="6">UBA8834</strain>
    </source>
</reference>
<gene>
    <name evidence="6" type="ORF">HA331_07235</name>
</gene>
<feature type="transmembrane region" description="Helical" evidence="5">
    <location>
        <begin position="221"/>
        <end position="240"/>
    </location>
</feature>
<evidence type="ECO:0000313" key="6">
    <source>
        <dbReference type="EMBL" id="HII61518.1"/>
    </source>
</evidence>
<keyword evidence="4 5" id="KW-0472">Membrane</keyword>
<feature type="transmembrane region" description="Helical" evidence="5">
    <location>
        <begin position="178"/>
        <end position="200"/>
    </location>
</feature>
<feature type="transmembrane region" description="Helical" evidence="5">
    <location>
        <begin position="91"/>
        <end position="113"/>
    </location>
</feature>
<evidence type="ECO:0000256" key="2">
    <source>
        <dbReference type="ARBA" id="ARBA00022692"/>
    </source>
</evidence>
<evidence type="ECO:0000256" key="4">
    <source>
        <dbReference type="ARBA" id="ARBA00023136"/>
    </source>
</evidence>
<dbReference type="AlphaFoldDB" id="A0A832W860"/>
<dbReference type="GeneID" id="1444027"/>
<protein>
    <submittedName>
        <fullName evidence="6">Energy-coupling factor transporter transmembrane protein EcfT</fullName>
    </submittedName>
</protein>
<accession>A0A832W860</accession>
<keyword evidence="2 5" id="KW-0812">Transmembrane</keyword>
<dbReference type="PANTHER" id="PTHR33514:SF13">
    <property type="entry name" value="PROTEIN ABCI12, CHLOROPLASTIC"/>
    <property type="match status" value="1"/>
</dbReference>
<feature type="transmembrane region" description="Helical" evidence="5">
    <location>
        <begin position="134"/>
        <end position="152"/>
    </location>
</feature>
<feature type="transmembrane region" description="Helical" evidence="5">
    <location>
        <begin position="67"/>
        <end position="85"/>
    </location>
</feature>
<dbReference type="CDD" id="cd16914">
    <property type="entry name" value="EcfT"/>
    <property type="match status" value="1"/>
</dbReference>
<dbReference type="EMBL" id="DUJN01000007">
    <property type="protein sequence ID" value="HII61518.1"/>
    <property type="molecule type" value="Genomic_DNA"/>
</dbReference>
<organism evidence="6 7">
    <name type="scientific">Pyrococcus horikoshii</name>
    <dbReference type="NCBI Taxonomy" id="53953"/>
    <lineage>
        <taxon>Archaea</taxon>
        <taxon>Methanobacteriati</taxon>
        <taxon>Methanobacteriota</taxon>
        <taxon>Thermococci</taxon>
        <taxon>Thermococcales</taxon>
        <taxon>Thermococcaceae</taxon>
        <taxon>Pyrococcus</taxon>
    </lineage>
</organism>
<comment type="subcellular location">
    <subcellularLocation>
        <location evidence="1">Membrane</location>
        <topology evidence="1">Multi-pass membrane protein</topology>
    </subcellularLocation>
</comment>
<dbReference type="InterPro" id="IPR003339">
    <property type="entry name" value="ABC/ECF_trnsptr_transmembrane"/>
</dbReference>
<comment type="caution">
    <text evidence="6">The sequence shown here is derived from an EMBL/GenBank/DDBJ whole genome shotgun (WGS) entry which is preliminary data.</text>
</comment>
<evidence type="ECO:0000256" key="5">
    <source>
        <dbReference type="SAM" id="Phobius"/>
    </source>
</evidence>
<dbReference type="SMR" id="A0A832W860"/>
<evidence type="ECO:0000256" key="3">
    <source>
        <dbReference type="ARBA" id="ARBA00022989"/>
    </source>
</evidence>
<dbReference type="PANTHER" id="PTHR33514">
    <property type="entry name" value="PROTEIN ABCI12, CHLOROPLASTIC"/>
    <property type="match status" value="1"/>
</dbReference>
<keyword evidence="3 5" id="KW-1133">Transmembrane helix</keyword>
<dbReference type="GO" id="GO:0005886">
    <property type="term" value="C:plasma membrane"/>
    <property type="evidence" value="ECO:0007669"/>
    <property type="project" value="UniProtKB-ARBA"/>
</dbReference>
<evidence type="ECO:0000256" key="1">
    <source>
        <dbReference type="ARBA" id="ARBA00004141"/>
    </source>
</evidence>
<dbReference type="Proteomes" id="UP000617544">
    <property type="component" value="Unassembled WGS sequence"/>
</dbReference>
<name>A0A832W860_PYRHR</name>
<dbReference type="Pfam" id="PF02361">
    <property type="entry name" value="CbiQ"/>
    <property type="match status" value="1"/>
</dbReference>
<dbReference type="OMA" id="KKRTWYV"/>